<gene>
    <name evidence="1" type="ORF">S12H4_46399</name>
</gene>
<feature type="non-terminal residue" evidence="1">
    <location>
        <position position="40"/>
    </location>
</feature>
<proteinExistence type="predicted"/>
<accession>X1VDR4</accession>
<evidence type="ECO:0000313" key="1">
    <source>
        <dbReference type="EMBL" id="GAJ15717.1"/>
    </source>
</evidence>
<reference evidence="1" key="1">
    <citation type="journal article" date="2014" name="Front. Microbiol.">
        <title>High frequency of phylogenetically diverse reductive dehalogenase-homologous genes in deep subseafloor sedimentary metagenomes.</title>
        <authorList>
            <person name="Kawai M."/>
            <person name="Futagami T."/>
            <person name="Toyoda A."/>
            <person name="Takaki Y."/>
            <person name="Nishi S."/>
            <person name="Hori S."/>
            <person name="Arai W."/>
            <person name="Tsubouchi T."/>
            <person name="Morono Y."/>
            <person name="Uchiyama I."/>
            <person name="Ito T."/>
            <person name="Fujiyama A."/>
            <person name="Inagaki F."/>
            <person name="Takami H."/>
        </authorList>
    </citation>
    <scope>NUCLEOTIDE SEQUENCE</scope>
    <source>
        <strain evidence="1">Expedition CK06-06</strain>
    </source>
</reference>
<sequence length="40" mass="4683">MERPWTFTKQINERIDKLNKLEGNRLLNEGADLLGIVLDE</sequence>
<organism evidence="1">
    <name type="scientific">marine sediment metagenome</name>
    <dbReference type="NCBI Taxonomy" id="412755"/>
    <lineage>
        <taxon>unclassified sequences</taxon>
        <taxon>metagenomes</taxon>
        <taxon>ecological metagenomes</taxon>
    </lineage>
</organism>
<dbReference type="EMBL" id="BARW01028786">
    <property type="protein sequence ID" value="GAJ15717.1"/>
    <property type="molecule type" value="Genomic_DNA"/>
</dbReference>
<dbReference type="AlphaFoldDB" id="X1VDR4"/>
<comment type="caution">
    <text evidence="1">The sequence shown here is derived from an EMBL/GenBank/DDBJ whole genome shotgun (WGS) entry which is preliminary data.</text>
</comment>
<name>X1VDR4_9ZZZZ</name>
<protein>
    <submittedName>
        <fullName evidence="1">Uncharacterized protein</fullName>
    </submittedName>
</protein>